<dbReference type="AlphaFoldDB" id="A6NTJ8"/>
<dbReference type="PROSITE" id="PS51257">
    <property type="entry name" value="PROKAR_LIPOPROTEIN"/>
    <property type="match status" value="1"/>
</dbReference>
<name>A6NTJ8_9FIRM</name>
<dbReference type="Pfam" id="PF00395">
    <property type="entry name" value="SLH"/>
    <property type="match status" value="2"/>
</dbReference>
<keyword evidence="1" id="KW-0677">Repeat</keyword>
<dbReference type="InterPro" id="IPR001119">
    <property type="entry name" value="SLH_dom"/>
</dbReference>
<feature type="domain" description="SLH" evidence="3">
    <location>
        <begin position="241"/>
        <end position="304"/>
    </location>
</feature>
<protein>
    <recommendedName>
        <fullName evidence="3">SLH domain-containing protein</fullName>
    </recommendedName>
</protein>
<proteinExistence type="predicted"/>
<dbReference type="STRING" id="411467.BACCAP_01527"/>
<evidence type="ECO:0000313" key="5">
    <source>
        <dbReference type="Proteomes" id="UP000003639"/>
    </source>
</evidence>
<sequence>MNKKLSVLILTGTLACTMALPALAVEQMPTAVPTTAAEETQTLPGSVLYYGTVQEIVKDENGNITRLRMDSERYGEYIMNITDQTVWIDSGRCIASDPSTLTEGEGIYVFHSAAAALSLPPQSIALDVVRDIPADAGTAQFHEVEAVSLENGQLKITTNNGSLSILADQDTALSRYGSDEAVALEDIQSGSQVMAWYGSASSGQASAYHLMLLPGEADETLTRGELVAILHERAGKPVVDFAMDYTDVAGDSEYAEAIRWATSEQLVSGYGNGTFGPEDTVTREQLVTILWRYEGSPMLMDYPGLSQCADVGEISRFAQPAFAWAHQQGLIAADEDGLLHPQADATRELAETMLEQLSAE</sequence>
<dbReference type="PROSITE" id="PS51272">
    <property type="entry name" value="SLH"/>
    <property type="match status" value="1"/>
</dbReference>
<accession>A6NTJ8</accession>
<comment type="caution">
    <text evidence="4">The sequence shown here is derived from an EMBL/GenBank/DDBJ whole genome shotgun (WGS) entry which is preliminary data.</text>
</comment>
<keyword evidence="2" id="KW-0732">Signal</keyword>
<gene>
    <name evidence="4" type="ORF">BACCAP_01527</name>
</gene>
<dbReference type="OrthoDB" id="2029085at2"/>
<evidence type="ECO:0000256" key="2">
    <source>
        <dbReference type="SAM" id="SignalP"/>
    </source>
</evidence>
<evidence type="ECO:0000259" key="3">
    <source>
        <dbReference type="PROSITE" id="PS51272"/>
    </source>
</evidence>
<feature type="chain" id="PRO_5002700314" description="SLH domain-containing protein" evidence="2">
    <location>
        <begin position="25"/>
        <end position="360"/>
    </location>
</feature>
<reference evidence="4 5" key="1">
    <citation type="submission" date="2007-04" db="EMBL/GenBank/DDBJ databases">
        <authorList>
            <person name="Fulton L."/>
            <person name="Clifton S."/>
            <person name="Fulton B."/>
            <person name="Xu J."/>
            <person name="Minx P."/>
            <person name="Pepin K.H."/>
            <person name="Johnson M."/>
            <person name="Thiruvilangam P."/>
            <person name="Bhonagiri V."/>
            <person name="Nash W.E."/>
            <person name="Mardis E.R."/>
            <person name="Wilson R.K."/>
        </authorList>
    </citation>
    <scope>NUCLEOTIDE SEQUENCE [LARGE SCALE GENOMIC DNA]</scope>
    <source>
        <strain evidence="4 5">ATCC 29799</strain>
    </source>
</reference>
<evidence type="ECO:0000313" key="4">
    <source>
        <dbReference type="EMBL" id="EDN00761.1"/>
    </source>
</evidence>
<feature type="signal peptide" evidence="2">
    <location>
        <begin position="1"/>
        <end position="24"/>
    </location>
</feature>
<reference evidence="4 5" key="2">
    <citation type="submission" date="2007-06" db="EMBL/GenBank/DDBJ databases">
        <title>Draft genome sequence of Pseudoflavonifractor capillosus ATCC 29799.</title>
        <authorList>
            <person name="Sudarsanam P."/>
            <person name="Ley R."/>
            <person name="Guruge J."/>
            <person name="Turnbaugh P.J."/>
            <person name="Mahowald M."/>
            <person name="Liep D."/>
            <person name="Gordon J."/>
        </authorList>
    </citation>
    <scope>NUCLEOTIDE SEQUENCE [LARGE SCALE GENOMIC DNA]</scope>
    <source>
        <strain evidence="4 5">ATCC 29799</strain>
    </source>
</reference>
<keyword evidence="5" id="KW-1185">Reference proteome</keyword>
<dbReference type="EMBL" id="AAXG02000010">
    <property type="protein sequence ID" value="EDN00761.1"/>
    <property type="molecule type" value="Genomic_DNA"/>
</dbReference>
<dbReference type="RefSeq" id="WP_006572075.1">
    <property type="nucleotide sequence ID" value="NZ_AAXG02000010.1"/>
</dbReference>
<dbReference type="eggNOG" id="COG0737">
    <property type="taxonomic scope" value="Bacteria"/>
</dbReference>
<evidence type="ECO:0000256" key="1">
    <source>
        <dbReference type="ARBA" id="ARBA00022737"/>
    </source>
</evidence>
<organism evidence="4 5">
    <name type="scientific">Pseudoflavonifractor capillosus ATCC 29799</name>
    <dbReference type="NCBI Taxonomy" id="411467"/>
    <lineage>
        <taxon>Bacteria</taxon>
        <taxon>Bacillati</taxon>
        <taxon>Bacillota</taxon>
        <taxon>Clostridia</taxon>
        <taxon>Eubacteriales</taxon>
        <taxon>Oscillospiraceae</taxon>
        <taxon>Pseudoflavonifractor</taxon>
    </lineage>
</organism>
<dbReference type="Proteomes" id="UP000003639">
    <property type="component" value="Unassembled WGS sequence"/>
</dbReference>